<evidence type="ECO:0000313" key="3">
    <source>
        <dbReference type="Proteomes" id="UP001152799"/>
    </source>
</evidence>
<dbReference type="SUPFAM" id="SSF52087">
    <property type="entry name" value="CRAL/TRIO domain"/>
    <property type="match status" value="1"/>
</dbReference>
<accession>A0A9N9QQQ9</accession>
<dbReference type="AlphaFoldDB" id="A0A9N9QQQ9"/>
<dbReference type="EMBL" id="OU892282">
    <property type="protein sequence ID" value="CAG9770314.1"/>
    <property type="molecule type" value="Genomic_DNA"/>
</dbReference>
<reference evidence="2" key="1">
    <citation type="submission" date="2022-01" db="EMBL/GenBank/DDBJ databases">
        <authorList>
            <person name="King R."/>
        </authorList>
    </citation>
    <scope>NUCLEOTIDE SEQUENCE</scope>
</reference>
<feature type="domain" description="CRAL-TRIO" evidence="1">
    <location>
        <begin position="102"/>
        <end position="256"/>
    </location>
</feature>
<dbReference type="OrthoDB" id="6575879at2759"/>
<organism evidence="2 3">
    <name type="scientific">Ceutorhynchus assimilis</name>
    <name type="common">cabbage seed weevil</name>
    <dbReference type="NCBI Taxonomy" id="467358"/>
    <lineage>
        <taxon>Eukaryota</taxon>
        <taxon>Metazoa</taxon>
        <taxon>Ecdysozoa</taxon>
        <taxon>Arthropoda</taxon>
        <taxon>Hexapoda</taxon>
        <taxon>Insecta</taxon>
        <taxon>Pterygota</taxon>
        <taxon>Neoptera</taxon>
        <taxon>Endopterygota</taxon>
        <taxon>Coleoptera</taxon>
        <taxon>Polyphaga</taxon>
        <taxon>Cucujiformia</taxon>
        <taxon>Curculionidae</taxon>
        <taxon>Ceutorhynchinae</taxon>
        <taxon>Ceutorhynchus</taxon>
    </lineage>
</organism>
<dbReference type="PANTHER" id="PTHR10174:SF222">
    <property type="entry name" value="GH10083P-RELATED"/>
    <property type="match status" value="1"/>
</dbReference>
<protein>
    <recommendedName>
        <fullName evidence="1">CRAL-TRIO domain-containing protein</fullName>
    </recommendedName>
</protein>
<dbReference type="GO" id="GO:1902936">
    <property type="term" value="F:phosphatidylinositol bisphosphate binding"/>
    <property type="evidence" value="ECO:0007669"/>
    <property type="project" value="TreeGrafter"/>
</dbReference>
<dbReference type="Gene3D" id="3.40.525.10">
    <property type="entry name" value="CRAL-TRIO lipid binding domain"/>
    <property type="match status" value="1"/>
</dbReference>
<evidence type="ECO:0000259" key="1">
    <source>
        <dbReference type="PROSITE" id="PS50191"/>
    </source>
</evidence>
<name>A0A9N9QQQ9_9CUCU</name>
<gene>
    <name evidence="2" type="ORF">CEUTPL_LOCUS10769</name>
</gene>
<dbReference type="PANTHER" id="PTHR10174">
    <property type="entry name" value="ALPHA-TOCOPHEROL TRANSFER PROTEIN-RELATED"/>
    <property type="match status" value="1"/>
</dbReference>
<dbReference type="InterPro" id="IPR036865">
    <property type="entry name" value="CRAL-TRIO_dom_sf"/>
</dbReference>
<dbReference type="CDD" id="cd00170">
    <property type="entry name" value="SEC14"/>
    <property type="match status" value="1"/>
</dbReference>
<dbReference type="InterPro" id="IPR001251">
    <property type="entry name" value="CRAL-TRIO_dom"/>
</dbReference>
<dbReference type="SUPFAM" id="SSF46938">
    <property type="entry name" value="CRAL/TRIO N-terminal domain"/>
    <property type="match status" value="1"/>
</dbReference>
<dbReference type="SMART" id="SM00516">
    <property type="entry name" value="SEC14"/>
    <property type="match status" value="1"/>
</dbReference>
<sequence>MFGDLLQNDNDRFFKQLYKDFQRSEKDLVECIGIIRKWSEAQKHFPEKPSDGLLRFVILYNKFSIETAKQKLDTFYTIRSLMPEFFKTHPLTEEWILQRKIYYLVPLPKVDDENIRIIYQKTNPEYKDAKYFNFEKNLVLFWHVMQYLVENDLCYRFHFICDCSGFTLGHAAKMNPLSLKKSQIILEKVFSNRMASLHMVNLPSILESFINNVFKPLLNAKLQDRLQVSSSADNLFKIFGKKRLPKDVGGEQKPLSQLSDMLTREYKKHEVRFFQLQNLTVNESLRPAKLQNDELLGYYGSFKKLDID</sequence>
<dbReference type="Pfam" id="PF00650">
    <property type="entry name" value="CRAL_TRIO"/>
    <property type="match status" value="1"/>
</dbReference>
<proteinExistence type="predicted"/>
<dbReference type="PROSITE" id="PS50191">
    <property type="entry name" value="CRAL_TRIO"/>
    <property type="match status" value="1"/>
</dbReference>
<dbReference type="Proteomes" id="UP001152799">
    <property type="component" value="Chromosome 6"/>
</dbReference>
<evidence type="ECO:0000313" key="2">
    <source>
        <dbReference type="EMBL" id="CAG9770314.1"/>
    </source>
</evidence>
<keyword evidence="3" id="KW-1185">Reference proteome</keyword>
<dbReference type="GO" id="GO:0016020">
    <property type="term" value="C:membrane"/>
    <property type="evidence" value="ECO:0007669"/>
    <property type="project" value="TreeGrafter"/>
</dbReference>
<dbReference type="InterPro" id="IPR036273">
    <property type="entry name" value="CRAL/TRIO_N_dom_sf"/>
</dbReference>